<sequence length="82" mass="9519">MAEFLTFAAQEMLIKVVSLAAQEFTVIRDAEHPKQDQGVAVKLWLEKLEVIAHHVDDVLDDYGYELLRRKVELQNQIKKKVQ</sequence>
<comment type="caution">
    <text evidence="5">The sequence shown here is derived from an EMBL/GenBank/DDBJ whole genome shotgun (WGS) entry which is preliminary data.</text>
</comment>
<organism evidence="5 6">
    <name type="scientific">Rubus argutus</name>
    <name type="common">Southern blackberry</name>
    <dbReference type="NCBI Taxonomy" id="59490"/>
    <lineage>
        <taxon>Eukaryota</taxon>
        <taxon>Viridiplantae</taxon>
        <taxon>Streptophyta</taxon>
        <taxon>Embryophyta</taxon>
        <taxon>Tracheophyta</taxon>
        <taxon>Spermatophyta</taxon>
        <taxon>Magnoliopsida</taxon>
        <taxon>eudicotyledons</taxon>
        <taxon>Gunneridae</taxon>
        <taxon>Pentapetalae</taxon>
        <taxon>rosids</taxon>
        <taxon>fabids</taxon>
        <taxon>Rosales</taxon>
        <taxon>Rosaceae</taxon>
        <taxon>Rosoideae</taxon>
        <taxon>Rosoideae incertae sedis</taxon>
        <taxon>Rubus</taxon>
    </lineage>
</organism>
<gene>
    <name evidence="5" type="ORF">M0R45_029085</name>
</gene>
<reference evidence="5 6" key="1">
    <citation type="journal article" date="2023" name="G3 (Bethesda)">
        <title>A chromosome-length genome assembly and annotation of blackberry (Rubus argutus, cv. 'Hillquist').</title>
        <authorList>
            <person name="Bruna T."/>
            <person name="Aryal R."/>
            <person name="Dudchenko O."/>
            <person name="Sargent D.J."/>
            <person name="Mead D."/>
            <person name="Buti M."/>
            <person name="Cavallini A."/>
            <person name="Hytonen T."/>
            <person name="Andres J."/>
            <person name="Pham M."/>
            <person name="Weisz D."/>
            <person name="Mascagni F."/>
            <person name="Usai G."/>
            <person name="Natali L."/>
            <person name="Bassil N."/>
            <person name="Fernandez G.E."/>
            <person name="Lomsadze A."/>
            <person name="Armour M."/>
            <person name="Olukolu B."/>
            <person name="Poorten T."/>
            <person name="Britton C."/>
            <person name="Davik J."/>
            <person name="Ashrafi H."/>
            <person name="Aiden E.L."/>
            <person name="Borodovsky M."/>
            <person name="Worthington M."/>
        </authorList>
    </citation>
    <scope>NUCLEOTIDE SEQUENCE [LARGE SCALE GENOMIC DNA]</scope>
    <source>
        <strain evidence="5">PI 553951</strain>
    </source>
</reference>
<evidence type="ECO:0000259" key="4">
    <source>
        <dbReference type="Pfam" id="PF18052"/>
    </source>
</evidence>
<evidence type="ECO:0000256" key="3">
    <source>
        <dbReference type="ARBA" id="ARBA00022821"/>
    </source>
</evidence>
<keyword evidence="3" id="KW-0611">Plant defense</keyword>
<feature type="domain" description="Disease resistance N-terminal" evidence="4">
    <location>
        <begin position="26"/>
        <end position="77"/>
    </location>
</feature>
<keyword evidence="6" id="KW-1185">Reference proteome</keyword>
<keyword evidence="1" id="KW-0677">Repeat</keyword>
<dbReference type="Gene3D" id="1.20.5.4130">
    <property type="match status" value="1"/>
</dbReference>
<keyword evidence="2" id="KW-0547">Nucleotide-binding</keyword>
<dbReference type="Pfam" id="PF18052">
    <property type="entry name" value="Rx_N"/>
    <property type="match status" value="1"/>
</dbReference>
<dbReference type="InterPro" id="IPR041118">
    <property type="entry name" value="Rx_N"/>
</dbReference>
<evidence type="ECO:0000313" key="6">
    <source>
        <dbReference type="Proteomes" id="UP001457282"/>
    </source>
</evidence>
<dbReference type="GO" id="GO:0000166">
    <property type="term" value="F:nucleotide binding"/>
    <property type="evidence" value="ECO:0007669"/>
    <property type="project" value="UniProtKB-KW"/>
</dbReference>
<evidence type="ECO:0000256" key="1">
    <source>
        <dbReference type="ARBA" id="ARBA00022737"/>
    </source>
</evidence>
<proteinExistence type="predicted"/>
<name>A0AAW1W9A5_RUBAR</name>
<evidence type="ECO:0000256" key="2">
    <source>
        <dbReference type="ARBA" id="ARBA00022741"/>
    </source>
</evidence>
<dbReference type="Proteomes" id="UP001457282">
    <property type="component" value="Unassembled WGS sequence"/>
</dbReference>
<protein>
    <recommendedName>
        <fullName evidence="4">Disease resistance N-terminal domain-containing protein</fullName>
    </recommendedName>
</protein>
<dbReference type="AlphaFoldDB" id="A0AAW1W9A5"/>
<accession>A0AAW1W9A5</accession>
<evidence type="ECO:0000313" key="5">
    <source>
        <dbReference type="EMBL" id="KAK9920530.1"/>
    </source>
</evidence>
<dbReference type="EMBL" id="JBEDUW010000006">
    <property type="protein sequence ID" value="KAK9920530.1"/>
    <property type="molecule type" value="Genomic_DNA"/>
</dbReference>
<dbReference type="GO" id="GO:0006952">
    <property type="term" value="P:defense response"/>
    <property type="evidence" value="ECO:0007669"/>
    <property type="project" value="UniProtKB-KW"/>
</dbReference>